<keyword evidence="6" id="KW-0547">Nucleotide-binding</keyword>
<dbReference type="InterPro" id="IPR003591">
    <property type="entry name" value="Leu-rich_rpt_typical-subtyp"/>
</dbReference>
<keyword evidence="11" id="KW-0472">Membrane</keyword>
<name>A0AAD5JFM2_ACENE</name>
<comment type="similarity">
    <text evidence="2">Belongs to the disease resistance NB-LRR family.</text>
</comment>
<dbReference type="Gene3D" id="1.10.10.10">
    <property type="entry name" value="Winged helix-like DNA-binding domain superfamily/Winged helix DNA-binding domain"/>
    <property type="match status" value="1"/>
</dbReference>
<evidence type="ECO:0000256" key="11">
    <source>
        <dbReference type="SAM" id="Phobius"/>
    </source>
</evidence>
<evidence type="ECO:0000313" key="13">
    <source>
        <dbReference type="EMBL" id="KAI9198248.1"/>
    </source>
</evidence>
<evidence type="ECO:0000259" key="12">
    <source>
        <dbReference type="PROSITE" id="PS50181"/>
    </source>
</evidence>
<keyword evidence="11" id="KW-0812">Transmembrane</keyword>
<evidence type="ECO:0000256" key="10">
    <source>
        <dbReference type="SAM" id="Coils"/>
    </source>
</evidence>
<feature type="transmembrane region" description="Helical" evidence="11">
    <location>
        <begin position="1273"/>
        <end position="1296"/>
    </location>
</feature>
<keyword evidence="3" id="KW-0813">Transport</keyword>
<dbReference type="CDD" id="cd22162">
    <property type="entry name" value="F-box_AtSKIP3-like"/>
    <property type="match status" value="1"/>
</dbReference>
<dbReference type="PRINTS" id="PR00364">
    <property type="entry name" value="DISEASERSIST"/>
</dbReference>
<dbReference type="PROSITE" id="PS50181">
    <property type="entry name" value="FBOX"/>
    <property type="match status" value="1"/>
</dbReference>
<evidence type="ECO:0000256" key="4">
    <source>
        <dbReference type="ARBA" id="ARBA00022614"/>
    </source>
</evidence>
<dbReference type="InterPro" id="IPR042197">
    <property type="entry name" value="Apaf_helical"/>
</dbReference>
<dbReference type="InterPro" id="IPR036047">
    <property type="entry name" value="F-box-like_dom_sf"/>
</dbReference>
<sequence length="1338" mass="151261">MADLENNEKPLRKIADAFKELEATVNSQTPGADVEVAPFSRACSLVSPLIGCLGIAFKFAEMDYVAKVHDLAEASKSIGTLQIMLDRDIKENRVRKVGSHTRNLLRVKRGLNLVKVLFEQILAAEGNSVKDPVFKAYAKVFAPHHGWAIRKAVEAGMYALPTRAQMLSKLNEDETSARIQMQSYITTSASVILYIEKLYHSRELGIDWELLMEFVGPILEILKCIGPPMCKCIKYHKNLEDYKKNLGNTLEELESQKEDIQQRLSAECGFGKLPKKEVENWLENVQIIIHDAENVEQTFKKGKCFSRARLAKLVEKTNQQLKEYHQKGNSFNSLVIDAPPTVGITLPTTGLAGETTTKKNVEEIWGHLMGNEIQKIGVCGMGGAGKTTIVTHLNNRLIEENKFDHVIWVTVSQTLDLIKVQNGIVIALKQSLSGIEDQKIRAGILLSMFKGKRFVLIFDDMWEAIRLEEIGIPEPTEENGCKLVITTRSLEVCRSMSCKTVQVKPLSEKEALELFFEKAELDISKVPTLKEIVELVVKQCAGLPLAIVTVASSLKGEEDIREWNTALHELSNNVRSIKVNDDEVFVRLKFSYDRLKDERIQRCFLYCALYPEDHNIPKNELVDCWIAEGLVDEMDNLKATEDRAYSIITRLVSNHLLLESTDYKQQAKETLLERLESESTDLEGRNYVKLHDVVRDMALKHITSKSPLFMVKAGMKLEELPSGKEWKENLDKVSLMDNLIRAIPSSMSPNCQILSTLLLQDNPLQSILESFFSHMHGLKILNLSGTRIESLPNSISELTNLTALMLQNCRRLKRVPSLARLRALEKLELGYTAINEVPIGMEMLANLTSLDLLCSKLHMIPAGIFSKLCHLQKLRVNWGLETLKVAVEEAARLKNLDRLLAQFRNLQDFNCYTKSLNCQRGPNEYCLLLSPEDIKDSDQLDLSYWRLWKNDVNKVVILEGCNICGREEDSIVLPKEVEFLFIRRCMDVRNISNIPTYNTLERLEILHVQDVDNLSGILLNVLESSPAGQYSHLKFVRIYECEKLEKLISSKLMSELKNLEQIEVDGCIEMEELIAVDDDDDNEERSSKVFLLPKLKRVSLTSMPKLKSICSCNGVMVCDSLQVIYLWSCLKLKKILSSSSKLQLGVVKNLEEIIAGYCGEMEEIIAIDDVDCKKELIISLPKLRNLTLIGMPELKSIINVCGSNGVIVCDSLQEIYIEDCPQLKRLPIYLPIDEKGEPSPPPALNKIRVQREWFSFAGKSPIHRHKAQPLHSFSAFVVMTGLLALPEGCIAVVIAFTTPRDACRLACVSTTFRSTTDSDVVWNRVLHPEYLYKISDPR</sequence>
<dbReference type="SUPFAM" id="SSF81383">
    <property type="entry name" value="F-box domain"/>
    <property type="match status" value="1"/>
</dbReference>
<dbReference type="Pfam" id="PF00646">
    <property type="entry name" value="F-box"/>
    <property type="match status" value="1"/>
</dbReference>
<protein>
    <recommendedName>
        <fullName evidence="12">F-box domain-containing protein</fullName>
    </recommendedName>
</protein>
<evidence type="ECO:0000256" key="8">
    <source>
        <dbReference type="ARBA" id="ARBA00022840"/>
    </source>
</evidence>
<proteinExistence type="inferred from homology"/>
<dbReference type="InterPro" id="IPR057135">
    <property type="entry name" value="At4g27190-like_LRR"/>
</dbReference>
<evidence type="ECO:0000256" key="5">
    <source>
        <dbReference type="ARBA" id="ARBA00022737"/>
    </source>
</evidence>
<dbReference type="InterPro" id="IPR001810">
    <property type="entry name" value="F-box_dom"/>
</dbReference>
<dbReference type="SUPFAM" id="SSF52540">
    <property type="entry name" value="P-loop containing nucleoside triphosphate hydrolases"/>
    <property type="match status" value="1"/>
</dbReference>
<dbReference type="GO" id="GO:0043531">
    <property type="term" value="F:ADP binding"/>
    <property type="evidence" value="ECO:0007669"/>
    <property type="project" value="InterPro"/>
</dbReference>
<dbReference type="Pfam" id="PF00931">
    <property type="entry name" value="NB-ARC"/>
    <property type="match status" value="1"/>
</dbReference>
<dbReference type="Pfam" id="PF23247">
    <property type="entry name" value="LRR_RPS2"/>
    <property type="match status" value="2"/>
</dbReference>
<dbReference type="InterPro" id="IPR002182">
    <property type="entry name" value="NB-ARC"/>
</dbReference>
<evidence type="ECO:0000256" key="1">
    <source>
        <dbReference type="ARBA" id="ARBA00007148"/>
    </source>
</evidence>
<feature type="domain" description="F-box" evidence="12">
    <location>
        <begin position="1279"/>
        <end position="1325"/>
    </location>
</feature>
<comment type="caution">
    <text evidence="13">The sequence shown here is derived from an EMBL/GenBank/DDBJ whole genome shotgun (WGS) entry which is preliminary data.</text>
</comment>
<keyword evidence="8" id="KW-0067">ATP-binding</keyword>
<dbReference type="Gene3D" id="3.40.50.300">
    <property type="entry name" value="P-loop containing nucleotide triphosphate hydrolases"/>
    <property type="match status" value="1"/>
</dbReference>
<dbReference type="Pfam" id="PF23559">
    <property type="entry name" value="WHD_DRP"/>
    <property type="match status" value="1"/>
</dbReference>
<keyword evidence="10" id="KW-0175">Coiled coil</keyword>
<dbReference type="Gene3D" id="3.80.10.10">
    <property type="entry name" value="Ribonuclease Inhibitor"/>
    <property type="match status" value="2"/>
</dbReference>
<keyword evidence="14" id="KW-1185">Reference proteome</keyword>
<dbReference type="InterPro" id="IPR036497">
    <property type="entry name" value="GLTP_sf"/>
</dbReference>
<dbReference type="Pfam" id="PF08718">
    <property type="entry name" value="GLTP"/>
    <property type="match status" value="1"/>
</dbReference>
<dbReference type="Proteomes" id="UP001064489">
    <property type="component" value="Chromosome 13"/>
</dbReference>
<comment type="similarity">
    <text evidence="1">Belongs to the GLTP family.</text>
</comment>
<organism evidence="13 14">
    <name type="scientific">Acer negundo</name>
    <name type="common">Box elder</name>
    <dbReference type="NCBI Taxonomy" id="4023"/>
    <lineage>
        <taxon>Eukaryota</taxon>
        <taxon>Viridiplantae</taxon>
        <taxon>Streptophyta</taxon>
        <taxon>Embryophyta</taxon>
        <taxon>Tracheophyta</taxon>
        <taxon>Spermatophyta</taxon>
        <taxon>Magnoliopsida</taxon>
        <taxon>eudicotyledons</taxon>
        <taxon>Gunneridae</taxon>
        <taxon>Pentapetalae</taxon>
        <taxon>rosids</taxon>
        <taxon>malvids</taxon>
        <taxon>Sapindales</taxon>
        <taxon>Sapindaceae</taxon>
        <taxon>Hippocastanoideae</taxon>
        <taxon>Acereae</taxon>
        <taxon>Acer</taxon>
    </lineage>
</organism>
<dbReference type="InterPro" id="IPR014830">
    <property type="entry name" value="Glycolipid_transfer_prot_dom"/>
</dbReference>
<evidence type="ECO:0000256" key="7">
    <source>
        <dbReference type="ARBA" id="ARBA00022821"/>
    </source>
</evidence>
<dbReference type="FunFam" id="3.40.50.300:FF:001091">
    <property type="entry name" value="Probable disease resistance protein At1g61300"/>
    <property type="match status" value="1"/>
</dbReference>
<dbReference type="GO" id="GO:0005737">
    <property type="term" value="C:cytoplasm"/>
    <property type="evidence" value="ECO:0007669"/>
    <property type="project" value="InterPro"/>
</dbReference>
<dbReference type="FunFam" id="1.10.10.10:FF:000322">
    <property type="entry name" value="Probable disease resistance protein At1g63360"/>
    <property type="match status" value="1"/>
</dbReference>
<dbReference type="InterPro" id="IPR001611">
    <property type="entry name" value="Leu-rich_rpt"/>
</dbReference>
<keyword evidence="5" id="KW-0677">Repeat</keyword>
<dbReference type="GO" id="GO:0005524">
    <property type="term" value="F:ATP binding"/>
    <property type="evidence" value="ECO:0007669"/>
    <property type="project" value="UniProtKB-KW"/>
</dbReference>
<keyword evidence="7" id="KW-0611">Plant defense</keyword>
<dbReference type="FunFam" id="1.10.3520.10:FF:000005">
    <property type="entry name" value="Accelerated cell death 11"/>
    <property type="match status" value="1"/>
</dbReference>
<dbReference type="GO" id="GO:0006952">
    <property type="term" value="P:defense response"/>
    <property type="evidence" value="ECO:0007669"/>
    <property type="project" value="UniProtKB-KW"/>
</dbReference>
<dbReference type="GO" id="GO:0120016">
    <property type="term" value="F:sphingolipid transfer activity"/>
    <property type="evidence" value="ECO:0007669"/>
    <property type="project" value="UniProtKB-ARBA"/>
</dbReference>
<evidence type="ECO:0000256" key="2">
    <source>
        <dbReference type="ARBA" id="ARBA00008894"/>
    </source>
</evidence>
<dbReference type="PANTHER" id="PTHR33463:SF187">
    <property type="entry name" value="AND NB-ARC DOMAIN DISEASE RESISTANCE PROTEIN, PUTATIVE-RELATED"/>
    <property type="match status" value="1"/>
</dbReference>
<dbReference type="Gene3D" id="1.10.3520.10">
    <property type="entry name" value="Glycolipid transfer protein"/>
    <property type="match status" value="1"/>
</dbReference>
<accession>A0AAD5JFM2</accession>
<evidence type="ECO:0000256" key="6">
    <source>
        <dbReference type="ARBA" id="ARBA00022741"/>
    </source>
</evidence>
<dbReference type="PANTHER" id="PTHR33463">
    <property type="entry name" value="NB-ARC DOMAIN-CONTAINING PROTEIN-RELATED"/>
    <property type="match status" value="1"/>
</dbReference>
<dbReference type="InterPro" id="IPR036388">
    <property type="entry name" value="WH-like_DNA-bd_sf"/>
</dbReference>
<gene>
    <name evidence="13" type="ORF">LWI28_012463</name>
</gene>
<dbReference type="CDD" id="cd01983">
    <property type="entry name" value="SIMIBI"/>
    <property type="match status" value="1"/>
</dbReference>
<keyword evidence="9" id="KW-0445">Lipid transport</keyword>
<dbReference type="EMBL" id="JAJSOW010000002">
    <property type="protein sequence ID" value="KAI9198248.1"/>
    <property type="molecule type" value="Genomic_DNA"/>
</dbReference>
<dbReference type="Gene3D" id="1.10.8.430">
    <property type="entry name" value="Helical domain of apoptotic protease-activating factors"/>
    <property type="match status" value="1"/>
</dbReference>
<reference evidence="13 14" key="1">
    <citation type="journal article" date="2022" name="Plant J.">
        <title>Strategies of tolerance reflected in two North American maple genomes.</title>
        <authorList>
            <person name="McEvoy S.L."/>
            <person name="Sezen U.U."/>
            <person name="Trouern-Trend A."/>
            <person name="McMahon S.M."/>
            <person name="Schaberg P.G."/>
            <person name="Yang J."/>
            <person name="Wegrzyn J.L."/>
            <person name="Swenson N.G."/>
        </authorList>
    </citation>
    <scope>NUCLEOTIDE SEQUENCE [LARGE SCALE GENOMIC DNA]</scope>
    <source>
        <strain evidence="13">91603</strain>
    </source>
</reference>
<dbReference type="InterPro" id="IPR032675">
    <property type="entry name" value="LRR_dom_sf"/>
</dbReference>
<dbReference type="PROSITE" id="PS51450">
    <property type="entry name" value="LRR"/>
    <property type="match status" value="1"/>
</dbReference>
<keyword evidence="4" id="KW-0433">Leucine-rich repeat</keyword>
<dbReference type="SMART" id="SM00369">
    <property type="entry name" value="LRR_TYP"/>
    <property type="match status" value="3"/>
</dbReference>
<dbReference type="InterPro" id="IPR027417">
    <property type="entry name" value="P-loop_NTPase"/>
</dbReference>
<dbReference type="GO" id="GO:0120014">
    <property type="term" value="F:phospholipid transfer activity"/>
    <property type="evidence" value="ECO:0007669"/>
    <property type="project" value="UniProtKB-ARBA"/>
</dbReference>
<dbReference type="SUPFAM" id="SSF110004">
    <property type="entry name" value="Glycolipid transfer protein, GLTP"/>
    <property type="match status" value="1"/>
</dbReference>
<feature type="coiled-coil region" evidence="10">
    <location>
        <begin position="236"/>
        <end position="263"/>
    </location>
</feature>
<dbReference type="InterPro" id="IPR050905">
    <property type="entry name" value="Plant_NBS-LRR"/>
</dbReference>
<evidence type="ECO:0000256" key="9">
    <source>
        <dbReference type="ARBA" id="ARBA00023055"/>
    </source>
</evidence>
<keyword evidence="11" id="KW-1133">Transmembrane helix</keyword>
<dbReference type="SUPFAM" id="SSF52058">
    <property type="entry name" value="L domain-like"/>
    <property type="match status" value="1"/>
</dbReference>
<dbReference type="InterPro" id="IPR058922">
    <property type="entry name" value="WHD_DRP"/>
</dbReference>
<evidence type="ECO:0000256" key="3">
    <source>
        <dbReference type="ARBA" id="ARBA00022448"/>
    </source>
</evidence>
<dbReference type="Pfam" id="PF13855">
    <property type="entry name" value="LRR_8"/>
    <property type="match status" value="1"/>
</dbReference>
<evidence type="ECO:0000313" key="14">
    <source>
        <dbReference type="Proteomes" id="UP001064489"/>
    </source>
</evidence>